<dbReference type="AlphaFoldDB" id="A0A212J6F6"/>
<feature type="domain" description="DUF927" evidence="1">
    <location>
        <begin position="363"/>
        <end position="638"/>
    </location>
</feature>
<protein>
    <recommendedName>
        <fullName evidence="1">DUF927 domain-containing protein</fullName>
    </recommendedName>
</protein>
<gene>
    <name evidence="2" type="ORF">KM92DES2_10607</name>
</gene>
<sequence>MDTNRFVYAGTPDRGYGPWIFIEDTPESRLQALDEGYTAFSTTSFAYEPEKGKPEPVRYGDLWLDIDCKEAPFLAVIAARTFITDLASAYDGFDPAMLDYFMSGSKGVHIRIPAEIFGGENGHPFLPRLHHKMLERHFSHPPHNQALGLLALGESVPAKLKDKTVGDLVDESLYCMGKGHLLRAPNVRRPDGRYKVQVSVETFFDRDIDSLLDLTREPGTASMRVVAPVATGMADLYDHVLINWQSLDPRSYNLQSLSECQFMRHCREDAQTLSEPEWFMMLRALAPLGKKGLELAQEYSRPHPEYSAQKTRAKFLHALNKGYPANCEEIQTVFQCSPRCKVRSPLDLERKRQSDAVVAAESFCLEKDGLYYSASRGALEGDSFKVSSPIRVLGKMRNTDGTGWARLVDLVTPDGRNKKLDIAMRDCVGRGDNVLALLCDNGLELTGGKMGKFVMDYLRLAATDKVFINVERLGWHGNRYVLPDAIFGEGGNEEINYTQENSLFKCSGELGQWQEHIGRYCRGNTLLMLVSAFALTGPLLHICGVEGGGLHLFGPSSTGKTTLALLAGSLCGGNENKGFVRQWRSTHNAIEHTAVQHNDGLLVMDESGQATADTVAQTIYMLSNGQGKERMRADATQRKTYQWRVQLFSTGELTMDEKIEETGKFRAMAGQNVRVVNLPIDRGVGKNSYSCLHGFENPPSLSEHLKDATRHFYGTPLRAFLTALCGASGQELDANGADIKENIEKFAKTYCPDGSCGQVRRVAVKFGLIAAAGMFAAKNGILPWTPDESRDAVAEWFRIWLEGRGGVGNLEIMKALDRFKDFFARHGRSRFVEVNGLGENMRDLAGYRWEDKGEQRFFMITPAFNDLAKGVNRHELLEHMKQQGWLLTSGKGSLVTTKWISGRNVRGYGFIPSAWEGLAGNIEVKPQVKAGDMEFGGEF</sequence>
<evidence type="ECO:0000259" key="1">
    <source>
        <dbReference type="Pfam" id="PF06048"/>
    </source>
</evidence>
<evidence type="ECO:0000313" key="2">
    <source>
        <dbReference type="EMBL" id="SBV95032.1"/>
    </source>
</evidence>
<organism evidence="2">
    <name type="scientific">uncultured Desulfovibrio sp</name>
    <dbReference type="NCBI Taxonomy" id="167968"/>
    <lineage>
        <taxon>Bacteria</taxon>
        <taxon>Pseudomonadati</taxon>
        <taxon>Thermodesulfobacteriota</taxon>
        <taxon>Desulfovibrionia</taxon>
        <taxon>Desulfovibrionales</taxon>
        <taxon>Desulfovibrionaceae</taxon>
        <taxon>Desulfovibrio</taxon>
        <taxon>environmental samples</taxon>
    </lineage>
</organism>
<reference evidence="2" key="1">
    <citation type="submission" date="2016-04" db="EMBL/GenBank/DDBJ databases">
        <authorList>
            <person name="Evans L.H."/>
            <person name="Alamgir A."/>
            <person name="Owens N."/>
            <person name="Weber N.D."/>
            <person name="Virtaneva K."/>
            <person name="Barbian K."/>
            <person name="Babar A."/>
            <person name="Rosenke K."/>
        </authorList>
    </citation>
    <scope>NUCLEOTIDE SEQUENCE</scope>
    <source>
        <strain evidence="2">92-2</strain>
    </source>
</reference>
<dbReference type="RefSeq" id="WP_296935058.1">
    <property type="nucleotide sequence ID" value="NZ_LT598928.1"/>
</dbReference>
<dbReference type="Pfam" id="PF06048">
    <property type="entry name" value="DUF927"/>
    <property type="match status" value="1"/>
</dbReference>
<accession>A0A212J6F6</accession>
<name>A0A212J6F6_9BACT</name>
<dbReference type="InterPro" id="IPR009270">
    <property type="entry name" value="DUF927"/>
</dbReference>
<dbReference type="EMBL" id="FLUP01000001">
    <property type="protein sequence ID" value="SBV95032.1"/>
    <property type="molecule type" value="Genomic_DNA"/>
</dbReference>
<proteinExistence type="predicted"/>